<dbReference type="EMBL" id="CAJNOJ010000118">
    <property type="protein sequence ID" value="CAF1147949.1"/>
    <property type="molecule type" value="Genomic_DNA"/>
</dbReference>
<dbReference type="InterPro" id="IPR007053">
    <property type="entry name" value="LRAT_dom"/>
</dbReference>
<evidence type="ECO:0000313" key="3">
    <source>
        <dbReference type="EMBL" id="CAF1181787.1"/>
    </source>
</evidence>
<evidence type="ECO:0000313" key="2">
    <source>
        <dbReference type="EMBL" id="CAF1147949.1"/>
    </source>
</evidence>
<accession>A0A814SIF8</accession>
<dbReference type="PROSITE" id="PS51934">
    <property type="entry name" value="LRAT"/>
    <property type="match status" value="1"/>
</dbReference>
<dbReference type="Pfam" id="PF04970">
    <property type="entry name" value="LRAT"/>
    <property type="match status" value="1"/>
</dbReference>
<dbReference type="Gene3D" id="3.90.1720.10">
    <property type="entry name" value="endopeptidase domain like (from Nostoc punctiforme)"/>
    <property type="match status" value="1"/>
</dbReference>
<evidence type="ECO:0000313" key="4">
    <source>
        <dbReference type="Proteomes" id="UP000663828"/>
    </source>
</evidence>
<dbReference type="AlphaFoldDB" id="A0A814SIF8"/>
<dbReference type="PANTHER" id="PTHR46137:SF3">
    <property type="entry name" value="OS05G0310600 PROTEIN"/>
    <property type="match status" value="1"/>
</dbReference>
<protein>
    <recommendedName>
        <fullName evidence="1">LRAT domain-containing protein</fullName>
    </recommendedName>
</protein>
<gene>
    <name evidence="2" type="ORF">EDS130_LOCUS22446</name>
    <name evidence="3" type="ORF">XAT740_LOCUS22620</name>
</gene>
<evidence type="ECO:0000259" key="1">
    <source>
        <dbReference type="PROSITE" id="PS51934"/>
    </source>
</evidence>
<organism evidence="2 5">
    <name type="scientific">Adineta ricciae</name>
    <name type="common">Rotifer</name>
    <dbReference type="NCBI Taxonomy" id="249248"/>
    <lineage>
        <taxon>Eukaryota</taxon>
        <taxon>Metazoa</taxon>
        <taxon>Spiralia</taxon>
        <taxon>Gnathifera</taxon>
        <taxon>Rotifera</taxon>
        <taxon>Eurotatoria</taxon>
        <taxon>Bdelloidea</taxon>
        <taxon>Adinetida</taxon>
        <taxon>Adinetidae</taxon>
        <taxon>Adineta</taxon>
    </lineage>
</organism>
<feature type="domain" description="LRAT" evidence="1">
    <location>
        <begin position="42"/>
        <end position="157"/>
    </location>
</feature>
<dbReference type="OrthoDB" id="6085230at2759"/>
<keyword evidence="4" id="KW-1185">Reference proteome</keyword>
<proteinExistence type="predicted"/>
<evidence type="ECO:0000313" key="5">
    <source>
        <dbReference type="Proteomes" id="UP000663852"/>
    </source>
</evidence>
<sequence>MSSNPQSVLDQLKIDLKPSNARLIAPPESVQEALYPGAHIATGVEGAGNMYHHGIVLDTNGQMEILHFWGPGDKTTAKIQTTTLAAFLAGSPELVGSVSRPLYLISYANDNAEKRQRTVDRARELLKSPTQTDYNLLHSNCECVAFYCRTGSWVSKQVITVVNELVSRLIPRGISGSFGSLSGTLRNAP</sequence>
<dbReference type="EMBL" id="CAJNOR010001673">
    <property type="protein sequence ID" value="CAF1181787.1"/>
    <property type="molecule type" value="Genomic_DNA"/>
</dbReference>
<dbReference type="PANTHER" id="PTHR46137">
    <property type="entry name" value="OS05G0310600 PROTEIN"/>
    <property type="match status" value="1"/>
</dbReference>
<reference evidence="2" key="1">
    <citation type="submission" date="2021-02" db="EMBL/GenBank/DDBJ databases">
        <authorList>
            <person name="Nowell W R."/>
        </authorList>
    </citation>
    <scope>NUCLEOTIDE SEQUENCE</scope>
</reference>
<dbReference type="Proteomes" id="UP000663852">
    <property type="component" value="Unassembled WGS sequence"/>
</dbReference>
<name>A0A814SIF8_ADIRI</name>
<dbReference type="Proteomes" id="UP000663828">
    <property type="component" value="Unassembled WGS sequence"/>
</dbReference>
<comment type="caution">
    <text evidence="2">The sequence shown here is derived from an EMBL/GenBank/DDBJ whole genome shotgun (WGS) entry which is preliminary data.</text>
</comment>